<dbReference type="InterPro" id="IPR036856">
    <property type="entry name" value="Ald_Oxase/Xan_DH_a/b_sf"/>
</dbReference>
<dbReference type="GO" id="GO:0005506">
    <property type="term" value="F:iron ion binding"/>
    <property type="evidence" value="ECO:0007669"/>
    <property type="project" value="InterPro"/>
</dbReference>
<evidence type="ECO:0000256" key="4">
    <source>
        <dbReference type="ARBA" id="ARBA00023004"/>
    </source>
</evidence>
<dbReference type="Gene3D" id="3.90.1170.50">
    <property type="entry name" value="Aldehyde oxidase/xanthine dehydrogenase, a/b hammerhead"/>
    <property type="match status" value="1"/>
</dbReference>
<protein>
    <submittedName>
        <fullName evidence="7">Molybdopterin-dependent oxidoreductase</fullName>
    </submittedName>
</protein>
<dbReference type="InterPro" id="IPR046867">
    <property type="entry name" value="AldOxase/xan_DH_MoCoBD2"/>
</dbReference>
<feature type="region of interest" description="Disordered" evidence="5">
    <location>
        <begin position="83"/>
        <end position="112"/>
    </location>
</feature>
<dbReference type="Gene3D" id="1.10.150.120">
    <property type="entry name" value="[2Fe-2S]-binding domain"/>
    <property type="match status" value="1"/>
</dbReference>
<dbReference type="Gene3D" id="3.10.20.30">
    <property type="match status" value="1"/>
</dbReference>
<proteinExistence type="inferred from homology"/>
<evidence type="ECO:0000313" key="8">
    <source>
        <dbReference type="Proteomes" id="UP000451354"/>
    </source>
</evidence>
<sequence length="1025" mass="107397">MTAIDPRPPVSIDGRTAQTEPRAGQCLRTYLREQGALGVKKGCDGGDCGACTVHVDGVPVHSCVYPARRAAGHEVTTIQGLAAASGVPDDARTPDRGAPGDTLGDPPTDRDALHPVQQQFLDAQGFQCGFCTAGMIMTAATFDDAQRANLPRSLKGNLCRCTGYRAIADAVLGGDTCGVGHPAGAAPCDHEHDGWTGSRTRGEQPGQDQGSLSRDQSSTSANQGSISADQGPTSRGQGSVSGGQAFGRDVPAPAGRGIVTGTVRYTLDVDPADYPGLLHMKLVRSPHAHARVVAIDTTAALAVPGVHAVLTHEDAPVTRFSTAQHELFTDDPDDTRVLDDVVRHVGQRVAAVVADTVAAAEEGVRQVRVEYEALPAVVDPEEAMAPGAPLVHPDLDPAAARVSRPEANVVAEVHSELGDVERGLAEADVVHEATYRTHRVQHAALETHCAIASLDDEGRLVVRSSTQVPFLARRHLARVLDLEPERVRVHCERVGGGFGGKQEVLTEDVAALATLRLGRPVQLELTRTEQFVGTTTRHPFRIRVRAGARRDGTLTALHLDVLSNTGAYGNHGPGVMFHGCGESLAVYRCENKKVDAHCVYTNTVPAGAFRGYGLSQMIFAVESAVDELARQLGMDPLELRRRNVVLDGDPMLSTHPTPEEDVLYGSYGLDQCLDLAADALARGRARDVAAYGAGAGSGADALPDLGPEWGVGEGTALSMIDTVPPRGHFSHARVRLRADGVVETEVGTAEFGNGTTTVHAQLVASALGQDAADVVVRQSDTDLLEHDTGAFGSTGTVVAGKASLAAAQDLAEAVLKVAAGMAGAAPGDCRLVPGGVDCTGGDRTSSVLPLADVARAAADAGIELVAEGRWGGTPRSVAFNVHGFRVAVHRGTGEIRILQSVQAADAGEVVNPRQCRGQVEGGIAQALGAALYENVVVDETGRVTTDIFRQYHLPTFADTPRSEVYFARTSDTVGPMGAKSMSESPFNPVAPALANAIRAATGVRFTELPLARDRVYLGLKAATAR</sequence>
<dbReference type="PIRSF" id="PIRSF000127">
    <property type="entry name" value="Xanthine_DH"/>
    <property type="match status" value="1"/>
</dbReference>
<dbReference type="Pfam" id="PF02738">
    <property type="entry name" value="MoCoBD_1"/>
    <property type="match status" value="1"/>
</dbReference>
<dbReference type="InterPro" id="IPR012675">
    <property type="entry name" value="Beta-grasp_dom_sf"/>
</dbReference>
<dbReference type="OrthoDB" id="9758509at2"/>
<dbReference type="Pfam" id="PF01799">
    <property type="entry name" value="Fer2_2"/>
    <property type="match status" value="1"/>
</dbReference>
<dbReference type="GO" id="GO:0051537">
    <property type="term" value="F:2 iron, 2 sulfur cluster binding"/>
    <property type="evidence" value="ECO:0007669"/>
    <property type="project" value="InterPro"/>
</dbReference>
<dbReference type="InterPro" id="IPR008274">
    <property type="entry name" value="AldOxase/xan_DH_MoCoBD1"/>
</dbReference>
<dbReference type="InterPro" id="IPR037165">
    <property type="entry name" value="AldOxase/xan_DH_Mopterin-bd_sf"/>
</dbReference>
<keyword evidence="3" id="KW-0560">Oxidoreductase</keyword>
<dbReference type="InterPro" id="IPR002888">
    <property type="entry name" value="2Fe-2S-bd"/>
</dbReference>
<dbReference type="InterPro" id="IPR036884">
    <property type="entry name" value="2Fe-2S-bd_dom_sf"/>
</dbReference>
<name>A0A6M5UKW8_9MICO</name>
<dbReference type="InterPro" id="IPR036010">
    <property type="entry name" value="2Fe-2S_ferredoxin-like_sf"/>
</dbReference>
<dbReference type="Pfam" id="PF20256">
    <property type="entry name" value="MoCoBD_2"/>
    <property type="match status" value="1"/>
</dbReference>
<comment type="similarity">
    <text evidence="1">Belongs to the xanthine dehydrogenase family.</text>
</comment>
<dbReference type="PANTHER" id="PTHR11908:SF157">
    <property type="entry name" value="XANTHINE DEHYDROGENASE SUBUNIT D-RELATED"/>
    <property type="match status" value="1"/>
</dbReference>
<keyword evidence="2" id="KW-0479">Metal-binding</keyword>
<dbReference type="Pfam" id="PF00111">
    <property type="entry name" value="Fer2"/>
    <property type="match status" value="1"/>
</dbReference>
<keyword evidence="4" id="KW-0408">Iron</keyword>
<dbReference type="PROSITE" id="PS00197">
    <property type="entry name" value="2FE2S_FER_1"/>
    <property type="match status" value="1"/>
</dbReference>
<dbReference type="Gene3D" id="3.30.365.10">
    <property type="entry name" value="Aldehyde oxidase/xanthine dehydrogenase, molybdopterin binding domain"/>
    <property type="match status" value="4"/>
</dbReference>
<dbReference type="PROSITE" id="PS51085">
    <property type="entry name" value="2FE2S_FER_2"/>
    <property type="match status" value="1"/>
</dbReference>
<dbReference type="GO" id="GO:0016491">
    <property type="term" value="F:oxidoreductase activity"/>
    <property type="evidence" value="ECO:0007669"/>
    <property type="project" value="UniProtKB-KW"/>
</dbReference>
<feature type="region of interest" description="Disordered" evidence="5">
    <location>
        <begin position="188"/>
        <end position="253"/>
    </location>
</feature>
<dbReference type="PANTHER" id="PTHR11908">
    <property type="entry name" value="XANTHINE DEHYDROGENASE"/>
    <property type="match status" value="1"/>
</dbReference>
<evidence type="ECO:0000313" key="7">
    <source>
        <dbReference type="EMBL" id="QJW37409.1"/>
    </source>
</evidence>
<dbReference type="CDD" id="cd00207">
    <property type="entry name" value="fer2"/>
    <property type="match status" value="1"/>
</dbReference>
<reference evidence="8" key="1">
    <citation type="journal article" date="2022" name="Int. J. Syst. Evol. Microbiol.">
        <title>Cellulosimicrobium protaetiae sp. nov., isolated from the gut of the larva of Protaetia brevitarsis seulensis.</title>
        <authorList>
            <person name="Le Han H."/>
            <person name="Nguyen T.T.H."/>
            <person name="Li Z."/>
            <person name="Shin N.R."/>
            <person name="Kim S.G."/>
        </authorList>
    </citation>
    <scope>NUCLEOTIDE SEQUENCE [LARGE SCALE GENOMIC DNA]</scope>
    <source>
        <strain evidence="8">BI34</strain>
    </source>
</reference>
<dbReference type="InterPro" id="IPR000674">
    <property type="entry name" value="Ald_Oxase/Xan_DH_a/b"/>
</dbReference>
<dbReference type="KEGG" id="cprt:FIC82_015700"/>
<dbReference type="EMBL" id="CP052757">
    <property type="protein sequence ID" value="QJW37409.1"/>
    <property type="molecule type" value="Genomic_DNA"/>
</dbReference>
<feature type="domain" description="2Fe-2S ferredoxin-type" evidence="6">
    <location>
        <begin position="8"/>
        <end position="81"/>
    </location>
</feature>
<dbReference type="SUPFAM" id="SSF47741">
    <property type="entry name" value="CO dehydrogenase ISP C-domain like"/>
    <property type="match status" value="1"/>
</dbReference>
<dbReference type="Proteomes" id="UP000451354">
    <property type="component" value="Chromosome"/>
</dbReference>
<dbReference type="SUPFAM" id="SSF54292">
    <property type="entry name" value="2Fe-2S ferredoxin-like"/>
    <property type="match status" value="1"/>
</dbReference>
<evidence type="ECO:0000256" key="1">
    <source>
        <dbReference type="ARBA" id="ARBA00006849"/>
    </source>
</evidence>
<evidence type="ECO:0000256" key="2">
    <source>
        <dbReference type="ARBA" id="ARBA00022723"/>
    </source>
</evidence>
<organism evidence="7 8">
    <name type="scientific">Cellulosimicrobium protaetiae</name>
    <dbReference type="NCBI Taxonomy" id="2587808"/>
    <lineage>
        <taxon>Bacteria</taxon>
        <taxon>Bacillati</taxon>
        <taxon>Actinomycetota</taxon>
        <taxon>Actinomycetes</taxon>
        <taxon>Micrococcales</taxon>
        <taxon>Promicromonosporaceae</taxon>
        <taxon>Cellulosimicrobium</taxon>
    </lineage>
</organism>
<feature type="compositionally biased region" description="Polar residues" evidence="5">
    <location>
        <begin position="206"/>
        <end position="238"/>
    </location>
</feature>
<dbReference type="AlphaFoldDB" id="A0A6M5UKW8"/>
<evidence type="ECO:0000256" key="3">
    <source>
        <dbReference type="ARBA" id="ARBA00023002"/>
    </source>
</evidence>
<dbReference type="SUPFAM" id="SSF54665">
    <property type="entry name" value="CO dehydrogenase molybdoprotein N-domain-like"/>
    <property type="match status" value="1"/>
</dbReference>
<dbReference type="InterPro" id="IPR001041">
    <property type="entry name" value="2Fe-2S_ferredoxin-type"/>
</dbReference>
<gene>
    <name evidence="7" type="ORF">FIC82_015700</name>
</gene>
<keyword evidence="8" id="KW-1185">Reference proteome</keyword>
<dbReference type="InterPro" id="IPR006058">
    <property type="entry name" value="2Fe2S_fd_BS"/>
</dbReference>
<dbReference type="RefSeq" id="WP_154799128.1">
    <property type="nucleotide sequence ID" value="NZ_CP052757.1"/>
</dbReference>
<dbReference type="Pfam" id="PF01315">
    <property type="entry name" value="Ald_Xan_dh_C"/>
    <property type="match status" value="1"/>
</dbReference>
<dbReference type="SMART" id="SM01008">
    <property type="entry name" value="Ald_Xan_dh_C"/>
    <property type="match status" value="1"/>
</dbReference>
<evidence type="ECO:0000256" key="5">
    <source>
        <dbReference type="SAM" id="MobiDB-lite"/>
    </source>
</evidence>
<dbReference type="SUPFAM" id="SSF56003">
    <property type="entry name" value="Molybdenum cofactor-binding domain"/>
    <property type="match status" value="1"/>
</dbReference>
<evidence type="ECO:0000259" key="6">
    <source>
        <dbReference type="PROSITE" id="PS51085"/>
    </source>
</evidence>
<accession>A0A6M5UKW8</accession>
<dbReference type="InterPro" id="IPR016208">
    <property type="entry name" value="Ald_Oxase/xanthine_DH-like"/>
</dbReference>